<dbReference type="InterPro" id="IPR034660">
    <property type="entry name" value="DinB/YfiT-like"/>
</dbReference>
<evidence type="ECO:0000256" key="3">
    <source>
        <dbReference type="PIRSR" id="PIRSR607837-1"/>
    </source>
</evidence>
<dbReference type="Gene3D" id="1.20.120.450">
    <property type="entry name" value="dinb family like domain"/>
    <property type="match status" value="1"/>
</dbReference>
<dbReference type="Pfam" id="PF05163">
    <property type="entry name" value="DinB"/>
    <property type="match status" value="1"/>
</dbReference>
<accession>A0A4U8RY58</accession>
<feature type="binding site" evidence="3">
    <location>
        <position position="48"/>
    </location>
    <ligand>
        <name>a divalent metal cation</name>
        <dbReference type="ChEBI" id="CHEBI:60240"/>
    </ligand>
</feature>
<dbReference type="STRING" id="76936.BN2458_PEG1773"/>
<name>A0A4U8RY58_9HELI</name>
<evidence type="ECO:0000256" key="2">
    <source>
        <dbReference type="ARBA" id="ARBA00022723"/>
    </source>
</evidence>
<proteinExistence type="inferred from homology"/>
<dbReference type="GeneID" id="78151916"/>
<dbReference type="RefSeq" id="WP_058122086.1">
    <property type="nucleotide sequence ID" value="NZ_CAOMJD010000016.1"/>
</dbReference>
<dbReference type="PANTHER" id="PTHR37302">
    <property type="entry name" value="SLR1116 PROTEIN"/>
    <property type="match status" value="1"/>
</dbReference>
<sequence length="170" mass="18801">MKKTLLLQAQYNQLANTNMFATFKKCPKEVLYKDCGLYYGSVMQTAEHILCGDIGIVLGAFGAFAPKKLEGVEEIFASVTSKQRLQSAIYEDISAFEALRSKVDSKIIALIESIEDFESIATLSFPGVEFKKSRGFFILALLNHATHHRGQIAAALDILKIENDFNGMLG</sequence>
<evidence type="ECO:0000313" key="5">
    <source>
        <dbReference type="Proteomes" id="UP000029925"/>
    </source>
</evidence>
<feature type="binding site" evidence="3">
    <location>
        <position position="144"/>
    </location>
    <ligand>
        <name>a divalent metal cation</name>
        <dbReference type="ChEBI" id="CHEBI:60240"/>
    </ligand>
</feature>
<dbReference type="GO" id="GO:0046872">
    <property type="term" value="F:metal ion binding"/>
    <property type="evidence" value="ECO:0007669"/>
    <property type="project" value="UniProtKB-KW"/>
</dbReference>
<dbReference type="SUPFAM" id="SSF109854">
    <property type="entry name" value="DinB/YfiT-like putative metalloenzymes"/>
    <property type="match status" value="1"/>
</dbReference>
<evidence type="ECO:0000256" key="1">
    <source>
        <dbReference type="ARBA" id="ARBA00008635"/>
    </source>
</evidence>
<organism evidence="4 5">
    <name type="scientific">Helicobacter typhlonius</name>
    <dbReference type="NCBI Taxonomy" id="76936"/>
    <lineage>
        <taxon>Bacteria</taxon>
        <taxon>Pseudomonadati</taxon>
        <taxon>Campylobacterota</taxon>
        <taxon>Epsilonproteobacteria</taxon>
        <taxon>Campylobacterales</taxon>
        <taxon>Helicobacteraceae</taxon>
        <taxon>Helicobacter</taxon>
    </lineage>
</organism>
<keyword evidence="2 3" id="KW-0479">Metal-binding</keyword>
<dbReference type="PANTHER" id="PTHR37302:SF3">
    <property type="entry name" value="DAMAGE-INDUCIBLE PROTEIN DINB"/>
    <property type="match status" value="1"/>
</dbReference>
<dbReference type="Proteomes" id="UP000029925">
    <property type="component" value="Unassembled WGS sequence"/>
</dbReference>
<reference evidence="4 5" key="1">
    <citation type="journal article" date="2014" name="Genome Announc.">
        <title>Draft genome sequences of eight enterohepatic helicobacter species isolated from both laboratory and wild rodents.</title>
        <authorList>
            <person name="Sheh A."/>
            <person name="Shen Z."/>
            <person name="Fox J.G."/>
        </authorList>
    </citation>
    <scope>NUCLEOTIDE SEQUENCE [LARGE SCALE GENOMIC DNA]</scope>
    <source>
        <strain evidence="4 5">MIT 98-6810</strain>
    </source>
</reference>
<evidence type="ECO:0000313" key="4">
    <source>
        <dbReference type="EMBL" id="TLD78183.1"/>
    </source>
</evidence>
<keyword evidence="5" id="KW-1185">Reference proteome</keyword>
<dbReference type="InterPro" id="IPR007837">
    <property type="entry name" value="DinB"/>
</dbReference>
<dbReference type="AlphaFoldDB" id="A0A4U8RY58"/>
<feature type="binding site" evidence="3">
    <location>
        <position position="148"/>
    </location>
    <ligand>
        <name>a divalent metal cation</name>
        <dbReference type="ChEBI" id="CHEBI:60240"/>
    </ligand>
</feature>
<gene>
    <name evidence="4" type="ORF">LS75_006925</name>
</gene>
<comment type="caution">
    <text evidence="4">The sequence shown here is derived from an EMBL/GenBank/DDBJ whole genome shotgun (WGS) entry which is preliminary data.</text>
</comment>
<dbReference type="OrthoDB" id="9807509at2"/>
<protein>
    <submittedName>
        <fullName evidence="4">Damage-inducible protein DinB</fullName>
    </submittedName>
</protein>
<dbReference type="EMBL" id="JRPF02000008">
    <property type="protein sequence ID" value="TLD78183.1"/>
    <property type="molecule type" value="Genomic_DNA"/>
</dbReference>
<comment type="similarity">
    <text evidence="1">Belongs to the DinB family.</text>
</comment>